<comment type="caution">
    <text evidence="1">The sequence shown here is derived from an EMBL/GenBank/DDBJ whole genome shotgun (WGS) entry which is preliminary data.</text>
</comment>
<keyword evidence="2" id="KW-1185">Reference proteome</keyword>
<protein>
    <submittedName>
        <fullName evidence="1">BrxE family protein</fullName>
    </submittedName>
</protein>
<accession>A0ABS8KB33</accession>
<dbReference type="RefSeq" id="WP_230560754.1">
    <property type="nucleotide sequence ID" value="NZ_JAJITC010000004.1"/>
</dbReference>
<dbReference type="NCBIfam" id="NF033447">
    <property type="entry name" value="BrxE_fam"/>
    <property type="match status" value="1"/>
</dbReference>
<evidence type="ECO:0000313" key="1">
    <source>
        <dbReference type="EMBL" id="MCC8401867.1"/>
    </source>
</evidence>
<dbReference type="EMBL" id="JAJITC010000004">
    <property type="protein sequence ID" value="MCC8401867.1"/>
    <property type="molecule type" value="Genomic_DNA"/>
</dbReference>
<dbReference type="Proteomes" id="UP001430614">
    <property type="component" value="Unassembled WGS sequence"/>
</dbReference>
<gene>
    <name evidence="1" type="ORF">LJ655_08175</name>
</gene>
<organism evidence="1 2">
    <name type="scientific">Paraburkholderia translucens</name>
    <dbReference type="NCBI Taxonomy" id="2886945"/>
    <lineage>
        <taxon>Bacteria</taxon>
        <taxon>Pseudomonadati</taxon>
        <taxon>Pseudomonadota</taxon>
        <taxon>Betaproteobacteria</taxon>
        <taxon>Burkholderiales</taxon>
        <taxon>Burkholderiaceae</taxon>
        <taxon>Paraburkholderia</taxon>
    </lineage>
</organism>
<proteinExistence type="predicted"/>
<evidence type="ECO:0000313" key="2">
    <source>
        <dbReference type="Proteomes" id="UP001430614"/>
    </source>
</evidence>
<dbReference type="InterPro" id="IPR058690">
    <property type="entry name" value="BrxE"/>
</dbReference>
<dbReference type="Pfam" id="PF26412">
    <property type="entry name" value="BrxE"/>
    <property type="match status" value="1"/>
</dbReference>
<name>A0ABS8KB33_9BURK</name>
<reference evidence="1 2" key="1">
    <citation type="submission" date="2021-11" db="EMBL/GenBank/DDBJ databases">
        <authorList>
            <person name="Oh E.-T."/>
            <person name="Kim S.-B."/>
        </authorList>
    </citation>
    <scope>NUCLEOTIDE SEQUENCE [LARGE SCALE GENOMIC DNA]</scope>
    <source>
        <strain evidence="1 2">MMS20-SJTN17</strain>
    </source>
</reference>
<sequence>MTNVFESAAEIRVLVGYLAEQHAAWFASQFFGSRASAFLAPVFARTAFQAQCNGVTTAAARVHDEAIGVGRTHHLFRLPEVLEQGVAAALAEITFVEQLRQHLTAPDAALARLEVLSAPGAASEGAQVMAGEFVDDAEALLGAIAGVYLDGFRKGIKTFPFVREA</sequence>